<evidence type="ECO:0000256" key="7">
    <source>
        <dbReference type="ARBA" id="ARBA00023285"/>
    </source>
</evidence>
<dbReference type="NCBIfam" id="NF010589">
    <property type="entry name" value="PRK13983.1"/>
    <property type="match status" value="1"/>
</dbReference>
<keyword evidence="6" id="KW-0862">Zinc</keyword>
<keyword evidence="7" id="KW-0170">Cobalt</keyword>
<dbReference type="InterPro" id="IPR010182">
    <property type="entry name" value="ArgE/DapE"/>
</dbReference>
<dbReference type="RefSeq" id="WP_015851478.1">
    <property type="nucleotide sequence ID" value="NC_012881.1"/>
</dbReference>
<dbReference type="PANTHER" id="PTHR43808">
    <property type="entry name" value="ACETYLORNITHINE DEACETYLASE"/>
    <property type="match status" value="1"/>
</dbReference>
<dbReference type="NCBIfam" id="TIGR01910">
    <property type="entry name" value="DapE-ArgE"/>
    <property type="match status" value="1"/>
</dbReference>
<keyword evidence="10" id="KW-1185">Reference proteome</keyword>
<keyword evidence="5" id="KW-0378">Hydrolase</keyword>
<comment type="cofactor">
    <cofactor evidence="2">
        <name>Zn(2+)</name>
        <dbReference type="ChEBI" id="CHEBI:29105"/>
    </cofactor>
</comment>
<dbReference type="eggNOG" id="COG0624">
    <property type="taxonomic scope" value="Bacteria"/>
</dbReference>
<keyword evidence="4" id="KW-0479">Metal-binding</keyword>
<dbReference type="EMBL" id="CP001649">
    <property type="protein sequence ID" value="ACS79660.1"/>
    <property type="molecule type" value="Genomic_DNA"/>
</dbReference>
<gene>
    <name evidence="9" type="ordered locus">Desal_1598</name>
</gene>
<organism evidence="9 10">
    <name type="scientific">Maridesulfovibrio salexigens (strain ATCC 14822 / DSM 2638 / NCIMB 8403 / VKM B-1763)</name>
    <name type="common">Desulfovibrio salexigens</name>
    <dbReference type="NCBI Taxonomy" id="526222"/>
    <lineage>
        <taxon>Bacteria</taxon>
        <taxon>Pseudomonadati</taxon>
        <taxon>Thermodesulfobacteriota</taxon>
        <taxon>Desulfovibrionia</taxon>
        <taxon>Desulfovibrionales</taxon>
        <taxon>Desulfovibrionaceae</taxon>
        <taxon>Maridesulfovibrio</taxon>
    </lineage>
</organism>
<dbReference type="Proteomes" id="UP000002601">
    <property type="component" value="Chromosome"/>
</dbReference>
<evidence type="ECO:0000256" key="1">
    <source>
        <dbReference type="ARBA" id="ARBA00001941"/>
    </source>
</evidence>
<dbReference type="GO" id="GO:0016787">
    <property type="term" value="F:hydrolase activity"/>
    <property type="evidence" value="ECO:0007669"/>
    <property type="project" value="UniProtKB-KW"/>
</dbReference>
<reference evidence="9 10" key="1">
    <citation type="submission" date="2009-06" db="EMBL/GenBank/DDBJ databases">
        <title>Complete sequence of Desulfovibrio salexigens DSM 2638.</title>
        <authorList>
            <consortium name="US DOE Joint Genome Institute"/>
            <person name="Lucas S."/>
            <person name="Copeland A."/>
            <person name="Lapidus A."/>
            <person name="Glavina del Rio T."/>
            <person name="Tice H."/>
            <person name="Bruce D."/>
            <person name="Goodwin L."/>
            <person name="Pitluck S."/>
            <person name="Munk A.C."/>
            <person name="Brettin T."/>
            <person name="Detter J.C."/>
            <person name="Han C."/>
            <person name="Tapia R."/>
            <person name="Larimer F."/>
            <person name="Land M."/>
            <person name="Hauser L."/>
            <person name="Kyrpides N."/>
            <person name="Anderson I."/>
            <person name="Wall J.D."/>
            <person name="Arkin A.P."/>
            <person name="Dehal P."/>
            <person name="Chivian D."/>
            <person name="Giles B."/>
            <person name="Hazen T.C."/>
        </authorList>
    </citation>
    <scope>NUCLEOTIDE SEQUENCE [LARGE SCALE GENOMIC DNA]</scope>
    <source>
        <strain evidence="10">ATCC 14822 / DSM 2638 / NCIMB 8403 / VKM B-1763</strain>
    </source>
</reference>
<comment type="cofactor">
    <cofactor evidence="1">
        <name>Co(2+)</name>
        <dbReference type="ChEBI" id="CHEBI:48828"/>
    </cofactor>
</comment>
<evidence type="ECO:0000256" key="4">
    <source>
        <dbReference type="ARBA" id="ARBA00022723"/>
    </source>
</evidence>
<dbReference type="InterPro" id="IPR011650">
    <property type="entry name" value="Peptidase_M20_dimer"/>
</dbReference>
<dbReference type="GO" id="GO:0046872">
    <property type="term" value="F:metal ion binding"/>
    <property type="evidence" value="ECO:0007669"/>
    <property type="project" value="UniProtKB-KW"/>
</dbReference>
<evidence type="ECO:0000256" key="6">
    <source>
        <dbReference type="ARBA" id="ARBA00022833"/>
    </source>
</evidence>
<proteinExistence type="inferred from homology"/>
<dbReference type="Pfam" id="PF07687">
    <property type="entry name" value="M20_dimer"/>
    <property type="match status" value="1"/>
</dbReference>
<dbReference type="SUPFAM" id="SSF53187">
    <property type="entry name" value="Zn-dependent exopeptidases"/>
    <property type="match status" value="1"/>
</dbReference>
<accession>C6BSV6</accession>
<dbReference type="AlphaFoldDB" id="C6BSV6"/>
<evidence type="ECO:0000313" key="9">
    <source>
        <dbReference type="EMBL" id="ACS79660.1"/>
    </source>
</evidence>
<dbReference type="KEGG" id="dsa:Desal_1598"/>
<evidence type="ECO:0000313" key="10">
    <source>
        <dbReference type="Proteomes" id="UP000002601"/>
    </source>
</evidence>
<evidence type="ECO:0000259" key="8">
    <source>
        <dbReference type="Pfam" id="PF07687"/>
    </source>
</evidence>
<name>C6BSV6_MARSD</name>
<dbReference type="InterPro" id="IPR002933">
    <property type="entry name" value="Peptidase_M20"/>
</dbReference>
<dbReference type="Gene3D" id="3.40.630.10">
    <property type="entry name" value="Zn peptidases"/>
    <property type="match status" value="1"/>
</dbReference>
<sequence>MPTQLLSKIDDMKDAALDLHAKLVAIPAIGPTNNGTGEKAKADFLTEYLKENGFGEVKSYNAPDDRVECGYRPNLVTVIPGQDRSRTLWIISHMDVVPVGDLSLWDTDPFKMVQDGDTIYGRGVEDNHQGLVSSVIAAKALLDSGLTPGINIGLIFVSDEETGSHYGLEYIVKEHEDLFKKNDLFLVPDSGEPDSALVEIAEKSSVWFKVTVEGKQCHASTPEQGVNSLVAAAAMIMEVPELKYHFDEEDELFSPPFSTFEPTKKEANVENINTIPGKDVFYIDCRVLPTYDLKEVIDQVKGMGLYVAEEYGVKVTVEVESESQAAPPTPADAEIVEKVVDAVKEVYGVDARAGGIGGGTVAAHLRERGYQTVVWSTLLHQAHQPNEKGSISNTLNDAKVMALLPF</sequence>
<dbReference type="InterPro" id="IPR050072">
    <property type="entry name" value="Peptidase_M20A"/>
</dbReference>
<dbReference type="Gene3D" id="3.30.70.360">
    <property type="match status" value="1"/>
</dbReference>
<dbReference type="HOGENOM" id="CLU_021802_2_2_7"/>
<evidence type="ECO:0000256" key="3">
    <source>
        <dbReference type="ARBA" id="ARBA00006247"/>
    </source>
</evidence>
<dbReference type="PANTHER" id="PTHR43808:SF32">
    <property type="entry name" value="ARGE_DAPE-RELATED DEACYLASE"/>
    <property type="match status" value="1"/>
</dbReference>
<dbReference type="STRING" id="526222.Desal_1598"/>
<comment type="similarity">
    <text evidence="3">Belongs to the peptidase M20A family.</text>
</comment>
<dbReference type="InterPro" id="IPR036264">
    <property type="entry name" value="Bact_exopeptidase_dim_dom"/>
</dbReference>
<dbReference type="OrthoDB" id="5443984at2"/>
<dbReference type="SUPFAM" id="SSF55031">
    <property type="entry name" value="Bacterial exopeptidase dimerisation domain"/>
    <property type="match status" value="1"/>
</dbReference>
<evidence type="ECO:0000256" key="2">
    <source>
        <dbReference type="ARBA" id="ARBA00001947"/>
    </source>
</evidence>
<feature type="domain" description="Peptidase M20 dimerisation" evidence="8">
    <location>
        <begin position="200"/>
        <end position="301"/>
    </location>
</feature>
<dbReference type="Pfam" id="PF01546">
    <property type="entry name" value="Peptidase_M20"/>
    <property type="match status" value="1"/>
</dbReference>
<protein>
    <submittedName>
        <fullName evidence="9">Acetylornithine deacetylase or succinyl-diaminopimelate desuccinylase</fullName>
    </submittedName>
</protein>
<evidence type="ECO:0000256" key="5">
    <source>
        <dbReference type="ARBA" id="ARBA00022801"/>
    </source>
</evidence>